<dbReference type="GO" id="GO:0006099">
    <property type="term" value="P:tricarboxylic acid cycle"/>
    <property type="evidence" value="ECO:0007669"/>
    <property type="project" value="UniProtKB-UniRule"/>
</dbReference>
<evidence type="ECO:0000313" key="13">
    <source>
        <dbReference type="Proteomes" id="UP000193711"/>
    </source>
</evidence>
<evidence type="ECO:0000256" key="3">
    <source>
        <dbReference type="ARBA" id="ARBA00022532"/>
    </source>
</evidence>
<feature type="active site" evidence="8">
    <location>
        <position position="343"/>
    </location>
</feature>
<organism evidence="12 13">
    <name type="scientific">Rathayibacter oskolensis</name>
    <dbReference type="NCBI Taxonomy" id="1891671"/>
    <lineage>
        <taxon>Bacteria</taxon>
        <taxon>Bacillati</taxon>
        <taxon>Actinomycetota</taxon>
        <taxon>Actinomycetes</taxon>
        <taxon>Micrococcales</taxon>
        <taxon>Microbacteriaceae</taxon>
        <taxon>Rathayibacter</taxon>
    </lineage>
</organism>
<dbReference type="FunFam" id="1.10.230.10:FF:000002">
    <property type="entry name" value="Citrate synthase"/>
    <property type="match status" value="1"/>
</dbReference>
<dbReference type="PIRSF" id="PIRSF001369">
    <property type="entry name" value="Citrate_synth"/>
    <property type="match status" value="1"/>
</dbReference>
<evidence type="ECO:0000256" key="1">
    <source>
        <dbReference type="ARBA" id="ARBA00004751"/>
    </source>
</evidence>
<dbReference type="CDD" id="cd06114">
    <property type="entry name" value="EcCS_like"/>
    <property type="match status" value="1"/>
</dbReference>
<comment type="pathway">
    <text evidence="1 9">Carbohydrate metabolism; tricarboxylic acid cycle; isocitrate from oxaloacetate: step 1/2.</text>
</comment>
<dbReference type="Gene3D" id="2.20.28.60">
    <property type="match status" value="1"/>
</dbReference>
<dbReference type="UniPathway" id="UPA00223">
    <property type="reaction ID" value="UER00717"/>
</dbReference>
<comment type="similarity">
    <text evidence="2 7 10">Belongs to the citrate synthase family.</text>
</comment>
<dbReference type="InterPro" id="IPR010953">
    <property type="entry name" value="Citrate_synthase_typ-I"/>
</dbReference>
<dbReference type="GO" id="GO:0036440">
    <property type="term" value="F:citrate synthase activity"/>
    <property type="evidence" value="ECO:0007669"/>
    <property type="project" value="UniProtKB-EC"/>
</dbReference>
<dbReference type="SUPFAM" id="SSF48256">
    <property type="entry name" value="Citrate synthase"/>
    <property type="match status" value="1"/>
</dbReference>
<dbReference type="InterPro" id="IPR019810">
    <property type="entry name" value="Citrate_synthase_AS"/>
</dbReference>
<dbReference type="Gene3D" id="1.10.580.10">
    <property type="entry name" value="Citrate Synthase, domain 1"/>
    <property type="match status" value="1"/>
</dbReference>
<dbReference type="InterPro" id="IPR016142">
    <property type="entry name" value="Citrate_synth-like_lrg_a-sub"/>
</dbReference>
<dbReference type="NCBIfam" id="TIGR01798">
    <property type="entry name" value="cit_synth_I"/>
    <property type="match status" value="1"/>
</dbReference>
<dbReference type="InterPro" id="IPR016143">
    <property type="entry name" value="Citrate_synth-like_sm_a-sub"/>
</dbReference>
<feature type="compositionally biased region" description="Polar residues" evidence="11">
    <location>
        <begin position="1"/>
        <end position="10"/>
    </location>
</feature>
<dbReference type="PROSITE" id="PS00480">
    <property type="entry name" value="CITRATE_SYNTHASE"/>
    <property type="match status" value="1"/>
</dbReference>
<sequence>MTESGTQSDGTATVETPEPATESAQAAVEPGTTGEQPPIEKVTLTFGDRTAEFPVLRSVDGASSIDFSTLSKQTGFMSLDYGFVNTAATKSRITYIDGDQGILRYRGYPIEEVATSATYLEVAWLLIYGELPTPDELSGFDERIRRHTLLHEDLKRFFDALPHSAHPMSVLSAGVSALSTYYEDSSNPKDPEAVELTTIRLLAKLPVMAAYAHKKSIGQAFLYPDNSLSFVDNFLRLNFGTMAEPYEIDPVLSKALDRLLILHEDHEQNASTSTVRLVGSTESNLYASVSAGINALFGPLHGGANEAVLTMLGRIRESGESVQTFVERVKNKEEGVRLMGFGHRVYKNYDPRAKLVKESASEVLQALGVKDPLLDIAMELEALALEDDYFKERRLYPNVDFYTGVIYKAMGFPTRMFTVLFAIGRLPGWIAHWREMNIDKQTKIGRPQQLYIGAPERHWPSDR</sequence>
<proteinExistence type="inferred from homology"/>
<keyword evidence="3 9" id="KW-0816">Tricarboxylic acid cycle</keyword>
<protein>
    <recommendedName>
        <fullName evidence="6 7">Citrate synthase</fullName>
    </recommendedName>
</protein>
<dbReference type="Pfam" id="PF00285">
    <property type="entry name" value="Citrate_synt"/>
    <property type="match status" value="1"/>
</dbReference>
<feature type="region of interest" description="Disordered" evidence="11">
    <location>
        <begin position="1"/>
        <end position="39"/>
    </location>
</feature>
<dbReference type="NCBIfam" id="NF004126">
    <property type="entry name" value="PRK05614.1"/>
    <property type="match status" value="1"/>
</dbReference>
<dbReference type="Gene3D" id="1.10.230.10">
    <property type="entry name" value="Cytochrome P450-Terp, domain 2"/>
    <property type="match status" value="1"/>
</dbReference>
<keyword evidence="13" id="KW-1185">Reference proteome</keyword>
<evidence type="ECO:0000256" key="6">
    <source>
        <dbReference type="NCBIfam" id="TIGR01798"/>
    </source>
</evidence>
<evidence type="ECO:0000256" key="9">
    <source>
        <dbReference type="RuleBase" id="RU003370"/>
    </source>
</evidence>
<gene>
    <name evidence="12" type="ORF">SAMN06295885_0990</name>
</gene>
<dbReference type="PANTHER" id="PTHR42871">
    <property type="entry name" value="CITRATE SYNTHASE"/>
    <property type="match status" value="1"/>
</dbReference>
<dbReference type="PRINTS" id="PR00143">
    <property type="entry name" value="CITRTSNTHASE"/>
</dbReference>
<evidence type="ECO:0000256" key="10">
    <source>
        <dbReference type="RuleBase" id="RU003406"/>
    </source>
</evidence>
<dbReference type="Proteomes" id="UP000193711">
    <property type="component" value="Unassembled WGS sequence"/>
</dbReference>
<reference evidence="13" key="1">
    <citation type="submission" date="2017-04" db="EMBL/GenBank/DDBJ databases">
        <authorList>
            <person name="Varghese N."/>
            <person name="Submissions S."/>
        </authorList>
    </citation>
    <scope>NUCLEOTIDE SEQUENCE [LARGE SCALE GENOMIC DNA]</scope>
    <source>
        <strain evidence="13">VKM Ac-2121</strain>
    </source>
</reference>
<feature type="compositionally biased region" description="Low complexity" evidence="11">
    <location>
        <begin position="11"/>
        <end position="22"/>
    </location>
</feature>
<dbReference type="EMBL" id="FXBM01000001">
    <property type="protein sequence ID" value="SMH34459.1"/>
    <property type="molecule type" value="Genomic_DNA"/>
</dbReference>
<dbReference type="GO" id="GO:0005737">
    <property type="term" value="C:cytoplasm"/>
    <property type="evidence" value="ECO:0007669"/>
    <property type="project" value="InterPro"/>
</dbReference>
<evidence type="ECO:0000256" key="11">
    <source>
        <dbReference type="SAM" id="MobiDB-lite"/>
    </source>
</evidence>
<dbReference type="STRING" id="1891671.SAMN06295885_0990"/>
<evidence type="ECO:0000256" key="8">
    <source>
        <dbReference type="PIRSR" id="PIRSR001369-1"/>
    </source>
</evidence>
<name>A0A1X7NA38_9MICO</name>
<dbReference type="InterPro" id="IPR036969">
    <property type="entry name" value="Citrate_synthase_sf"/>
</dbReference>
<keyword evidence="4 7" id="KW-0808">Transferase</keyword>
<evidence type="ECO:0000313" key="12">
    <source>
        <dbReference type="EMBL" id="SMH34459.1"/>
    </source>
</evidence>
<feature type="active site" evidence="8">
    <location>
        <position position="400"/>
    </location>
</feature>
<evidence type="ECO:0000256" key="5">
    <source>
        <dbReference type="ARBA" id="ARBA00049288"/>
    </source>
</evidence>
<dbReference type="InterPro" id="IPR024176">
    <property type="entry name" value="Citrate_synthase_bac-typ"/>
</dbReference>
<evidence type="ECO:0000256" key="4">
    <source>
        <dbReference type="ARBA" id="ARBA00022679"/>
    </source>
</evidence>
<dbReference type="InterPro" id="IPR002020">
    <property type="entry name" value="Citrate_synthase"/>
</dbReference>
<dbReference type="AlphaFoldDB" id="A0A1X7NA38"/>
<accession>A0A1X7NA38</accession>
<comment type="catalytic activity">
    <reaction evidence="5 9">
        <text>oxaloacetate + acetyl-CoA + H2O = citrate + CoA + H(+)</text>
        <dbReference type="Rhea" id="RHEA:16845"/>
        <dbReference type="ChEBI" id="CHEBI:15377"/>
        <dbReference type="ChEBI" id="CHEBI:15378"/>
        <dbReference type="ChEBI" id="CHEBI:16452"/>
        <dbReference type="ChEBI" id="CHEBI:16947"/>
        <dbReference type="ChEBI" id="CHEBI:57287"/>
        <dbReference type="ChEBI" id="CHEBI:57288"/>
        <dbReference type="EC" id="2.3.3.16"/>
    </reaction>
</comment>
<evidence type="ECO:0000256" key="7">
    <source>
        <dbReference type="PIRNR" id="PIRNR001369"/>
    </source>
</evidence>
<dbReference type="PANTHER" id="PTHR42871:SF1">
    <property type="entry name" value="CITRATE SYNTHASE"/>
    <property type="match status" value="1"/>
</dbReference>
<evidence type="ECO:0000256" key="2">
    <source>
        <dbReference type="ARBA" id="ARBA00010566"/>
    </source>
</evidence>